<dbReference type="AlphaFoldDB" id="A0A0L0FG99"/>
<evidence type="ECO:0000313" key="3">
    <source>
        <dbReference type="Proteomes" id="UP000054560"/>
    </source>
</evidence>
<sequence>MSWVVGNSNIKLGMCAGEFDQSQEAVAIGYHAGQHNQGIDSIAIGCGTGNTSQGDHCIAIGTSAGEANQHDRTIVMAATNEPLTSTHSPGMYIKPIRNVTDLNPTDHAMRYNPSTGEVTHSEYNGAASGRGDRGTIPSSSSVTDDGLLSVVLNGESHILGNIRGLTDDSSGKGSDGGVGRLVSSALLTPEEDLTMKFTTGPDQPRTYVKSVVTTSTGESKIILSDGRDIVIDGYADGSRGYGIGTTTHIDSNGDLQIVLGNGVLHNAGSVLGEPGNTGVTGPTGPPGGTTNTGASGATGATGLTGPTGPTGDTGPTGPIGDAGGGSGGNGPTGPTGPTASDGSDGVIPSGSCVSEYLYYTGDEWNVGSTEVRIGCDVAKKT</sequence>
<feature type="compositionally biased region" description="Low complexity" evidence="1">
    <location>
        <begin position="274"/>
        <end position="319"/>
    </location>
</feature>
<keyword evidence="3" id="KW-1185">Reference proteome</keyword>
<dbReference type="GeneID" id="25912173"/>
<accession>A0A0L0FG99</accession>
<organism evidence="2 3">
    <name type="scientific">Sphaeroforma arctica JP610</name>
    <dbReference type="NCBI Taxonomy" id="667725"/>
    <lineage>
        <taxon>Eukaryota</taxon>
        <taxon>Ichthyosporea</taxon>
        <taxon>Ichthyophonida</taxon>
        <taxon>Sphaeroforma</taxon>
    </lineage>
</organism>
<name>A0A0L0FG99_9EUKA</name>
<evidence type="ECO:0000256" key="1">
    <source>
        <dbReference type="SAM" id="MobiDB-lite"/>
    </source>
</evidence>
<feature type="region of interest" description="Disordered" evidence="1">
    <location>
        <begin position="269"/>
        <end position="347"/>
    </location>
</feature>
<feature type="compositionally biased region" description="Gly residues" evidence="1">
    <location>
        <begin position="320"/>
        <end position="333"/>
    </location>
</feature>
<dbReference type="RefSeq" id="XP_014149709.1">
    <property type="nucleotide sequence ID" value="XM_014294234.1"/>
</dbReference>
<feature type="region of interest" description="Disordered" evidence="1">
    <location>
        <begin position="112"/>
        <end position="141"/>
    </location>
</feature>
<protein>
    <recommendedName>
        <fullName evidence="4">Trimeric autotransporter adhesin YadA-like head domain-containing protein</fullName>
    </recommendedName>
</protein>
<feature type="compositionally biased region" description="Polar residues" evidence="1">
    <location>
        <begin position="112"/>
        <end position="122"/>
    </location>
</feature>
<feature type="non-terminal residue" evidence="2">
    <location>
        <position position="381"/>
    </location>
</feature>
<reference evidence="2 3" key="1">
    <citation type="submission" date="2011-02" db="EMBL/GenBank/DDBJ databases">
        <title>The Genome Sequence of Sphaeroforma arctica JP610.</title>
        <authorList>
            <consortium name="The Broad Institute Genome Sequencing Platform"/>
            <person name="Russ C."/>
            <person name="Cuomo C."/>
            <person name="Young S.K."/>
            <person name="Zeng Q."/>
            <person name="Gargeya S."/>
            <person name="Alvarado L."/>
            <person name="Berlin A."/>
            <person name="Chapman S.B."/>
            <person name="Chen Z."/>
            <person name="Freedman E."/>
            <person name="Gellesch M."/>
            <person name="Goldberg J."/>
            <person name="Griggs A."/>
            <person name="Gujja S."/>
            <person name="Heilman E."/>
            <person name="Heiman D."/>
            <person name="Howarth C."/>
            <person name="Mehta T."/>
            <person name="Neiman D."/>
            <person name="Pearson M."/>
            <person name="Roberts A."/>
            <person name="Saif S."/>
            <person name="Shea T."/>
            <person name="Shenoy N."/>
            <person name="Sisk P."/>
            <person name="Stolte C."/>
            <person name="Sykes S."/>
            <person name="White J."/>
            <person name="Yandava C."/>
            <person name="Burger G."/>
            <person name="Gray M.W."/>
            <person name="Holland P.W.H."/>
            <person name="King N."/>
            <person name="Lang F.B.F."/>
            <person name="Roger A.J."/>
            <person name="Ruiz-Trillo I."/>
            <person name="Haas B."/>
            <person name="Nusbaum C."/>
            <person name="Birren B."/>
        </authorList>
    </citation>
    <scope>NUCLEOTIDE SEQUENCE [LARGE SCALE GENOMIC DNA]</scope>
    <source>
        <strain evidence="2 3">JP610</strain>
    </source>
</reference>
<evidence type="ECO:0000313" key="2">
    <source>
        <dbReference type="EMBL" id="KNC75807.1"/>
    </source>
</evidence>
<evidence type="ECO:0008006" key="4">
    <source>
        <dbReference type="Google" id="ProtNLM"/>
    </source>
</evidence>
<dbReference type="EMBL" id="KQ243412">
    <property type="protein sequence ID" value="KNC75807.1"/>
    <property type="molecule type" value="Genomic_DNA"/>
</dbReference>
<dbReference type="eggNOG" id="ENOG502SDVG">
    <property type="taxonomic scope" value="Eukaryota"/>
</dbReference>
<dbReference type="STRING" id="667725.A0A0L0FG99"/>
<gene>
    <name evidence="2" type="ORF">SARC_11669</name>
</gene>
<dbReference type="Proteomes" id="UP000054560">
    <property type="component" value="Unassembled WGS sequence"/>
</dbReference>
<proteinExistence type="predicted"/>